<evidence type="ECO:0000313" key="3">
    <source>
        <dbReference type="EMBL" id="AHM04577.1"/>
    </source>
</evidence>
<dbReference type="eggNOG" id="COG1033">
    <property type="taxonomic scope" value="Bacteria"/>
</dbReference>
<feature type="transmembrane region" description="Helical" evidence="1">
    <location>
        <begin position="658"/>
        <end position="677"/>
    </location>
</feature>
<keyword evidence="1" id="KW-0812">Transmembrane</keyword>
<feature type="transmembrane region" description="Helical" evidence="1">
    <location>
        <begin position="315"/>
        <end position="338"/>
    </location>
</feature>
<dbReference type="PROSITE" id="PS50156">
    <property type="entry name" value="SSD"/>
    <property type="match status" value="2"/>
</dbReference>
<evidence type="ECO:0000313" key="4">
    <source>
        <dbReference type="Proteomes" id="UP000019593"/>
    </source>
</evidence>
<protein>
    <recommendedName>
        <fullName evidence="2">SSD domain-containing protein</fullName>
    </recommendedName>
</protein>
<sequence>MAEPAERAKIGGVAGLMLRVLSRPLWRGLLTLSLILSVLMSLWAVRGLSASSDLVRALAGPSEAYARYDRFAQAFSIGEADEVLLVRSDILGSDAGLGALEDLVLDLQFLSGVSQVVSLFTVPAADGTAGFMGSPAALAMPPEQRLAALVDQAAYADRLVAPEIGATLIHLIAQRGTDRGAIAADLVPLLGAVPPLDIQIVGQAEIDRTVTSALLRDQVVVTPLAILFCVLATMLALRSWRAAVACAVPPLMGTLWFLGLLSATATPLDPFLSVIPTILIVLGFADCMHLHYAIQRHAAATGASDGALGPALRETLPAAAMTSATSAMAFVAFAVIGTDALTAFAVWGPLGMVLVFLAFLLAFPVIHRALGVERAPRRDAFGPAVQAAQGWLDRPKRTTVMAGCAALALLPFLGAADPRFGLDEHVEADSTLGRGLHLMADAGLGNASLYLVVQDADGTPGLSAPDEDRLARAAAVIYDGPDTRSFATLLADRDSPFVAADGLSYALPVLLPLPLEGAPLDAEVAPLAAALAEAGLGDVTQIAGYSLLTAELVPQIIADMRLAFYLALGAVVVLVSVHLRSMVLGLIGALSSALPIVAVEAAMVLSGTGLTLTGAIAMTMAFGIAVDDTIHYLNRLRLARGDVPARLHHALASAGRPMIGTTVLLLAGLGATLFSAVPSLPMFGLLVGLALVVALIVDVLFLPAFLRLILKQ</sequence>
<dbReference type="STRING" id="1294273.roselon_02239"/>
<keyword evidence="1" id="KW-1133">Transmembrane helix</keyword>
<dbReference type="RefSeq" id="WP_025312353.1">
    <property type="nucleotide sequence ID" value="NZ_CP004372.1"/>
</dbReference>
<dbReference type="InterPro" id="IPR050545">
    <property type="entry name" value="Mycobact_MmpL"/>
</dbReference>
<feature type="transmembrane region" description="Helical" evidence="1">
    <location>
        <begin position="602"/>
        <end position="626"/>
    </location>
</feature>
<reference evidence="3 4" key="1">
    <citation type="submission" date="2013-03" db="EMBL/GenBank/DDBJ databases">
        <authorList>
            <person name="Fiebig A."/>
            <person name="Goeker M."/>
            <person name="Klenk H.-P.P."/>
        </authorList>
    </citation>
    <scope>NUCLEOTIDE SEQUENCE [LARGE SCALE GENOMIC DNA]</scope>
    <source>
        <strain evidence="4">DSM 19469</strain>
    </source>
</reference>
<proteinExistence type="predicted"/>
<feature type="domain" description="SSD" evidence="2">
    <location>
        <begin position="584"/>
        <end position="708"/>
    </location>
</feature>
<gene>
    <name evidence="3" type="ORF">roselon_02239</name>
</gene>
<evidence type="ECO:0000256" key="1">
    <source>
        <dbReference type="SAM" id="Phobius"/>
    </source>
</evidence>
<organism evidence="3 4">
    <name type="scientific">Roseicyclus elongatus DSM 19469</name>
    <dbReference type="NCBI Taxonomy" id="1294273"/>
    <lineage>
        <taxon>Bacteria</taxon>
        <taxon>Pseudomonadati</taxon>
        <taxon>Pseudomonadota</taxon>
        <taxon>Alphaproteobacteria</taxon>
        <taxon>Rhodobacterales</taxon>
        <taxon>Roseobacteraceae</taxon>
        <taxon>Roseicyclus</taxon>
    </lineage>
</organism>
<accession>W8S302</accession>
<keyword evidence="4" id="KW-1185">Reference proteome</keyword>
<dbReference type="OrthoDB" id="9794724at2"/>
<feature type="transmembrane region" description="Helical" evidence="1">
    <location>
        <begin position="25"/>
        <end position="45"/>
    </location>
</feature>
<feature type="transmembrane region" description="Helical" evidence="1">
    <location>
        <begin position="219"/>
        <end position="237"/>
    </location>
</feature>
<dbReference type="PANTHER" id="PTHR33406:SF12">
    <property type="entry name" value="BLR2997 PROTEIN"/>
    <property type="match status" value="1"/>
</dbReference>
<dbReference type="AlphaFoldDB" id="W8S302"/>
<dbReference type="KEGG" id="red:roselon_02239"/>
<feature type="transmembrane region" description="Helical" evidence="1">
    <location>
        <begin position="344"/>
        <end position="366"/>
    </location>
</feature>
<dbReference type="GO" id="GO:0005886">
    <property type="term" value="C:plasma membrane"/>
    <property type="evidence" value="ECO:0007669"/>
    <property type="project" value="TreeGrafter"/>
</dbReference>
<dbReference type="SUPFAM" id="SSF82866">
    <property type="entry name" value="Multidrug efflux transporter AcrB transmembrane domain"/>
    <property type="match status" value="2"/>
</dbReference>
<feature type="transmembrane region" description="Helical" evidence="1">
    <location>
        <begin position="271"/>
        <end position="294"/>
    </location>
</feature>
<dbReference type="PANTHER" id="PTHR33406">
    <property type="entry name" value="MEMBRANE PROTEIN MJ1562-RELATED"/>
    <property type="match status" value="1"/>
</dbReference>
<dbReference type="EMBL" id="CP004372">
    <property type="protein sequence ID" value="AHM04577.1"/>
    <property type="molecule type" value="Genomic_DNA"/>
</dbReference>
<feature type="domain" description="SSD" evidence="2">
    <location>
        <begin position="252"/>
        <end position="369"/>
    </location>
</feature>
<feature type="transmembrane region" description="Helical" evidence="1">
    <location>
        <begin position="683"/>
        <end position="710"/>
    </location>
</feature>
<dbReference type="Gene3D" id="1.20.1640.10">
    <property type="entry name" value="Multidrug efflux transporter AcrB transmembrane domain"/>
    <property type="match status" value="2"/>
</dbReference>
<feature type="transmembrane region" description="Helical" evidence="1">
    <location>
        <begin position="562"/>
        <end position="590"/>
    </location>
</feature>
<name>W8S302_9RHOB</name>
<dbReference type="HOGENOM" id="CLU_008861_3_0_5"/>
<dbReference type="InterPro" id="IPR000731">
    <property type="entry name" value="SSD"/>
</dbReference>
<keyword evidence="1" id="KW-0472">Membrane</keyword>
<feature type="transmembrane region" description="Helical" evidence="1">
    <location>
        <begin position="244"/>
        <end position="265"/>
    </location>
</feature>
<evidence type="ECO:0000259" key="2">
    <source>
        <dbReference type="PROSITE" id="PS50156"/>
    </source>
</evidence>
<dbReference type="Proteomes" id="UP000019593">
    <property type="component" value="Chromosome"/>
</dbReference>